<dbReference type="RefSeq" id="WP_231331965.1">
    <property type="nucleotide sequence ID" value="NZ_CP059572.1"/>
</dbReference>
<proteinExistence type="predicted"/>
<dbReference type="Proteomes" id="UP001049518">
    <property type="component" value="Chromosome"/>
</dbReference>
<gene>
    <name evidence="1" type="ORF">AGRA3207_007331</name>
</gene>
<dbReference type="EMBL" id="CP059572">
    <property type="protein sequence ID" value="QXJ25781.1"/>
    <property type="molecule type" value="Genomic_DNA"/>
</dbReference>
<accession>A0ABX8R5I0</accession>
<evidence type="ECO:0000313" key="2">
    <source>
        <dbReference type="Proteomes" id="UP001049518"/>
    </source>
</evidence>
<evidence type="ECO:0000313" key="1">
    <source>
        <dbReference type="EMBL" id="QXJ25781.1"/>
    </source>
</evidence>
<sequence length="102" mass="11506">MRIRKHAHAEYARQVVMVLADHFPELMADRLLGDVIGDAVARYAGDPGGRLECIVDSATVANWRLRPERTRPGRVRIACYRLDPTAADRDREQAINARLAQL</sequence>
<protein>
    <submittedName>
        <fullName evidence="1">Uncharacterized protein</fullName>
    </submittedName>
</protein>
<name>A0ABX8R5I0_9ACTN</name>
<reference evidence="1" key="1">
    <citation type="submission" date="2020-07" db="EMBL/GenBank/DDBJ databases">
        <authorList>
            <person name="Tarantini F.S."/>
            <person name="Hong K.W."/>
            <person name="Chan K.G."/>
        </authorList>
    </citation>
    <scope>NUCLEOTIDE SEQUENCE</scope>
    <source>
        <strain evidence="1">32-07</strain>
    </source>
</reference>
<organism evidence="1 2">
    <name type="scientific">Actinomadura graeca</name>
    <dbReference type="NCBI Taxonomy" id="2750812"/>
    <lineage>
        <taxon>Bacteria</taxon>
        <taxon>Bacillati</taxon>
        <taxon>Actinomycetota</taxon>
        <taxon>Actinomycetes</taxon>
        <taxon>Streptosporangiales</taxon>
        <taxon>Thermomonosporaceae</taxon>
        <taxon>Actinomadura</taxon>
    </lineage>
</organism>
<keyword evidence="2" id="KW-1185">Reference proteome</keyword>